<dbReference type="SUPFAM" id="SSF55729">
    <property type="entry name" value="Acyl-CoA N-acyltransferases (Nat)"/>
    <property type="match status" value="1"/>
</dbReference>
<dbReference type="GO" id="GO:0030649">
    <property type="term" value="P:aminoglycoside antibiotic catabolic process"/>
    <property type="evidence" value="ECO:0007669"/>
    <property type="project" value="TreeGrafter"/>
</dbReference>
<dbReference type="InterPro" id="IPR041380">
    <property type="entry name" value="Acetyltransf_17"/>
</dbReference>
<dbReference type="InterPro" id="IPR016181">
    <property type="entry name" value="Acyl_CoA_acyltransferase"/>
</dbReference>
<dbReference type="CDD" id="cd04301">
    <property type="entry name" value="NAT_SF"/>
    <property type="match status" value="1"/>
</dbReference>
<evidence type="ECO:0000313" key="2">
    <source>
        <dbReference type="Proteomes" id="UP000250429"/>
    </source>
</evidence>
<dbReference type="PROSITE" id="PS51186">
    <property type="entry name" value="GNAT"/>
    <property type="match status" value="1"/>
</dbReference>
<dbReference type="AlphaFoldDB" id="A0A173WSH2"/>
<dbReference type="Pfam" id="PF13527">
    <property type="entry name" value="Acetyltransf_9"/>
    <property type="match status" value="1"/>
</dbReference>
<comment type="caution">
    <text evidence="1">The sequence shown here is derived from an EMBL/GenBank/DDBJ whole genome shotgun (WGS) entry which is preliminary data.</text>
</comment>
<dbReference type="InterPro" id="IPR025559">
    <property type="entry name" value="Eis_dom"/>
</dbReference>
<dbReference type="RefSeq" id="WP_055188246.1">
    <property type="nucleotide sequence ID" value="NZ_PRLC01000001.1"/>
</dbReference>
<keyword evidence="2" id="KW-1185">Reference proteome</keyword>
<name>A0A173WSH2_9FIRM</name>
<dbReference type="OrthoDB" id="9768284at2"/>
<dbReference type="PANTHER" id="PTHR37817:SF1">
    <property type="entry name" value="N-ACETYLTRANSFERASE EIS"/>
    <property type="match status" value="1"/>
</dbReference>
<dbReference type="InterPro" id="IPR051554">
    <property type="entry name" value="Acetyltransferase_Eis"/>
</dbReference>
<dbReference type="GO" id="GO:0034069">
    <property type="term" value="F:aminoglycoside N-acetyltransferase activity"/>
    <property type="evidence" value="ECO:0007669"/>
    <property type="project" value="TreeGrafter"/>
</dbReference>
<protein>
    <submittedName>
        <fullName evidence="1">GNAT family N-acetyltransferase</fullName>
    </submittedName>
</protein>
<dbReference type="InterPro" id="IPR036527">
    <property type="entry name" value="SCP2_sterol-bd_dom_sf"/>
</dbReference>
<dbReference type="Gene3D" id="3.30.1050.10">
    <property type="entry name" value="SCP2 sterol-binding domain"/>
    <property type="match status" value="1"/>
</dbReference>
<reference evidence="1 2" key="1">
    <citation type="submission" date="2018-02" db="EMBL/GenBank/DDBJ databases">
        <title>Complete genome sequencing of Faecalibacterium prausnitzii strains isolated from the human gut.</title>
        <authorList>
            <person name="Fitzgerald B.C."/>
            <person name="Shkoporov A.N."/>
            <person name="Ross P.R."/>
            <person name="Hill C."/>
        </authorList>
    </citation>
    <scope>NUCLEOTIDE SEQUENCE [LARGE SCALE GENOMIC DNA]</scope>
    <source>
        <strain evidence="1 2">APC922/41-1</strain>
    </source>
</reference>
<dbReference type="Pfam" id="PF17668">
    <property type="entry name" value="Acetyltransf_17"/>
    <property type="match status" value="1"/>
</dbReference>
<dbReference type="Gene3D" id="3.40.630.30">
    <property type="match status" value="2"/>
</dbReference>
<dbReference type="EMBL" id="PRLC01000001">
    <property type="protein sequence ID" value="RAW63605.1"/>
    <property type="molecule type" value="Genomic_DNA"/>
</dbReference>
<dbReference type="InterPro" id="IPR000182">
    <property type="entry name" value="GNAT_dom"/>
</dbReference>
<accession>A0A173WSH2</accession>
<keyword evidence="1" id="KW-0808">Transferase</keyword>
<dbReference type="Pfam" id="PF13530">
    <property type="entry name" value="SCP2_2"/>
    <property type="match status" value="1"/>
</dbReference>
<organism evidence="1 2">
    <name type="scientific">Faecalibacterium hattorii</name>
    <dbReference type="NCBI Taxonomy" id="2935520"/>
    <lineage>
        <taxon>Bacteria</taxon>
        <taxon>Bacillati</taxon>
        <taxon>Bacillota</taxon>
        <taxon>Clostridia</taxon>
        <taxon>Eubacteriales</taxon>
        <taxon>Oscillospiraceae</taxon>
        <taxon>Faecalibacterium</taxon>
    </lineage>
</organism>
<proteinExistence type="predicted"/>
<sequence length="402" mass="46961">MNAAEHYKTRYLEPKDLDQYNALLRYTFQVTEEELTATGWKDDEIKQSKFPVLERADVLGCFDGDALVSQFAVYPLKMNIYDTVYHVGFVTSVCTYPEYTGQGIMKKLMIQGLTQMHEEGKSFALLYPYSIPLYHHLGWEIVSNKISFNIKDRQIPTKVKAPGYVRRVSWDNTEFHELHSHFASITHGCLFRNSLAWEEYWRWDEDDTNVAVYYNVKDKPCGYMVYLIKNDIMHIKEMVYLNREAQKGLWEYIHAHDSMIDEVHGSTYFSEPIAFEMDDGDIKESIRPYAMGRIIDVEDFLADYPCDPDGGTLTIALEIEDQLLPWNDRTFTVKFENGKCVQTNEPAEYRLKMGIGTFSTLLLGYKTAERLFELERIEGREEAVERLDDVLFHKIPYISDYI</sequence>
<dbReference type="PANTHER" id="PTHR37817">
    <property type="entry name" value="N-ACETYLTRANSFERASE EIS"/>
    <property type="match status" value="1"/>
</dbReference>
<gene>
    <name evidence="1" type="ORF">C4N23_00900</name>
</gene>
<evidence type="ECO:0000313" key="1">
    <source>
        <dbReference type="EMBL" id="RAW63605.1"/>
    </source>
</evidence>
<dbReference type="Proteomes" id="UP000250429">
    <property type="component" value="Unassembled WGS sequence"/>
</dbReference>
<dbReference type="SUPFAM" id="SSF55718">
    <property type="entry name" value="SCP-like"/>
    <property type="match status" value="1"/>
</dbReference>